<accession>A0A8J5D3J5</accession>
<evidence type="ECO:0000313" key="2">
    <source>
        <dbReference type="EMBL" id="KAG0727470.1"/>
    </source>
</evidence>
<feature type="region of interest" description="Disordered" evidence="1">
    <location>
        <begin position="443"/>
        <end position="473"/>
    </location>
</feature>
<sequence>MRFTPFLRVEHQGSFVTVVVRGVEACNVRLGISALAVDPVGFCICGIADLQEGSVPVGQEASVGVAGVSSFLAIGQEGQEYLGHSLFDPQVLLESQELWDYSYSWDRHTKEATEANLLARTGAVAMDYFYLMDLPPDLNSEKLSEISTDLEYSNLNERALCRMVVGACEVNITSGFYHRLEAVGHSLAQHDYPPYASPHDREPPGPLAAPAEEEVASLEANTPTRCYLLTLMEPVGVLHSAQHAPVDMRNVLSAKRRKKNRKACGDLCMARVLPVPRVKVKLSRLDLEWTRPMYPKRLVSAACTLRPPSPAMLHNCHAHVTVTAHNVCVSLHYQGTGITLVHGFSPSLYYKSPAASPLLGLPSPAQGGVLHGLGVEVSAPQLQLLVGVWMSWSEEHPQPQLLHQDSLVEDALSTRRVPVVALRVQKAEAKTCDTPSCAAAWLPSGPDGRAATASGGAPVPPSVRPRGQARPRG</sequence>
<keyword evidence="3" id="KW-1185">Reference proteome</keyword>
<comment type="caution">
    <text evidence="2">The sequence shown here is derived from an EMBL/GenBank/DDBJ whole genome shotgun (WGS) entry which is preliminary data.</text>
</comment>
<name>A0A8J5D3J5_CHIOP</name>
<organism evidence="2 3">
    <name type="scientific">Chionoecetes opilio</name>
    <name type="common">Atlantic snow crab</name>
    <name type="synonym">Cancer opilio</name>
    <dbReference type="NCBI Taxonomy" id="41210"/>
    <lineage>
        <taxon>Eukaryota</taxon>
        <taxon>Metazoa</taxon>
        <taxon>Ecdysozoa</taxon>
        <taxon>Arthropoda</taxon>
        <taxon>Crustacea</taxon>
        <taxon>Multicrustacea</taxon>
        <taxon>Malacostraca</taxon>
        <taxon>Eumalacostraca</taxon>
        <taxon>Eucarida</taxon>
        <taxon>Decapoda</taxon>
        <taxon>Pleocyemata</taxon>
        <taxon>Brachyura</taxon>
        <taxon>Eubrachyura</taxon>
        <taxon>Majoidea</taxon>
        <taxon>Majidae</taxon>
        <taxon>Chionoecetes</taxon>
    </lineage>
</organism>
<dbReference type="PANTHER" id="PTHR12517:SF0">
    <property type="entry name" value="INTERMEMBRANE LIPID TRANSFER PROTEIN VPS13B"/>
    <property type="match status" value="1"/>
</dbReference>
<proteinExistence type="predicted"/>
<dbReference type="AlphaFoldDB" id="A0A8J5D3J5"/>
<protein>
    <submittedName>
        <fullName evidence="2">Vacuolar protein sorting-associated protein 13B</fullName>
    </submittedName>
</protein>
<evidence type="ECO:0000313" key="3">
    <source>
        <dbReference type="Proteomes" id="UP000770661"/>
    </source>
</evidence>
<gene>
    <name evidence="2" type="primary">VPS13B_2</name>
    <name evidence="2" type="ORF">GWK47_000383</name>
</gene>
<reference evidence="2" key="1">
    <citation type="submission" date="2020-07" db="EMBL/GenBank/DDBJ databases">
        <title>The High-quality genome of the commercially important snow crab, Chionoecetes opilio.</title>
        <authorList>
            <person name="Jeong J.-H."/>
            <person name="Ryu S."/>
        </authorList>
    </citation>
    <scope>NUCLEOTIDE SEQUENCE</scope>
    <source>
        <strain evidence="2">MADBK_172401_WGS</strain>
        <tissue evidence="2">Digestive gland</tissue>
    </source>
</reference>
<dbReference type="PANTHER" id="PTHR12517">
    <property type="entry name" value="VACUOLAR PROTEIN SORTING-ASSOCIATED PROTEIN 13B"/>
    <property type="match status" value="1"/>
</dbReference>
<dbReference type="Proteomes" id="UP000770661">
    <property type="component" value="Unassembled WGS sequence"/>
</dbReference>
<dbReference type="InterPro" id="IPR039782">
    <property type="entry name" value="VPS13B"/>
</dbReference>
<dbReference type="OrthoDB" id="445152at2759"/>
<dbReference type="EMBL" id="JACEEZ010003337">
    <property type="protein sequence ID" value="KAG0727470.1"/>
    <property type="molecule type" value="Genomic_DNA"/>
</dbReference>
<evidence type="ECO:0000256" key="1">
    <source>
        <dbReference type="SAM" id="MobiDB-lite"/>
    </source>
</evidence>